<dbReference type="PANTHER" id="PTHR21666">
    <property type="entry name" value="PEPTIDASE-RELATED"/>
    <property type="match status" value="1"/>
</dbReference>
<dbReference type="RefSeq" id="WP_114116542.1">
    <property type="nucleotide sequence ID" value="NZ_BMHU01000001.1"/>
</dbReference>
<dbReference type="PANTHER" id="PTHR21666:SF270">
    <property type="entry name" value="MUREIN HYDROLASE ACTIVATOR ENVC"/>
    <property type="match status" value="1"/>
</dbReference>
<dbReference type="OrthoDB" id="5245088at2"/>
<feature type="chain" id="PRO_5017066773" evidence="1">
    <location>
        <begin position="39"/>
        <end position="177"/>
    </location>
</feature>
<evidence type="ECO:0000313" key="4">
    <source>
        <dbReference type="Proteomes" id="UP000253508"/>
    </source>
</evidence>
<comment type="caution">
    <text evidence="3">The sequence shown here is derived from an EMBL/GenBank/DDBJ whole genome shotgun (WGS) entry which is preliminary data.</text>
</comment>
<protein>
    <submittedName>
        <fullName evidence="3">M23 family peptidase</fullName>
    </submittedName>
</protein>
<keyword evidence="1" id="KW-0732">Signal</keyword>
<evidence type="ECO:0000259" key="2">
    <source>
        <dbReference type="Pfam" id="PF01551"/>
    </source>
</evidence>
<reference evidence="3 4" key="1">
    <citation type="submission" date="2018-07" db="EMBL/GenBank/DDBJ databases">
        <title>Microbacterium endoborsara sp. nov., a novel actinobacterium isolated from Borszczowia aralocaspica.</title>
        <authorList>
            <person name="An D."/>
        </authorList>
    </citation>
    <scope>NUCLEOTIDE SEQUENCE [LARGE SCALE GENOMIC DNA]</scope>
    <source>
        <strain evidence="3 4">C1.15228</strain>
    </source>
</reference>
<dbReference type="GO" id="GO:0004222">
    <property type="term" value="F:metalloendopeptidase activity"/>
    <property type="evidence" value="ECO:0007669"/>
    <property type="project" value="TreeGrafter"/>
</dbReference>
<dbReference type="Gene3D" id="2.70.70.10">
    <property type="entry name" value="Glucose Permease (Domain IIA)"/>
    <property type="match status" value="1"/>
</dbReference>
<dbReference type="SUPFAM" id="SSF51261">
    <property type="entry name" value="Duplicated hybrid motif"/>
    <property type="match status" value="1"/>
</dbReference>
<dbReference type="EMBL" id="QORO01000001">
    <property type="protein sequence ID" value="RCK61436.1"/>
    <property type="molecule type" value="Genomic_DNA"/>
</dbReference>
<accession>A0A367Y6F0</accession>
<evidence type="ECO:0000313" key="3">
    <source>
        <dbReference type="EMBL" id="RCK61436.1"/>
    </source>
</evidence>
<dbReference type="InterPro" id="IPR016047">
    <property type="entry name" value="M23ase_b-sheet_dom"/>
</dbReference>
<dbReference type="Proteomes" id="UP000253508">
    <property type="component" value="Unassembled WGS sequence"/>
</dbReference>
<dbReference type="InterPro" id="IPR011055">
    <property type="entry name" value="Dup_hybrid_motif"/>
</dbReference>
<evidence type="ECO:0000256" key="1">
    <source>
        <dbReference type="SAM" id="SignalP"/>
    </source>
</evidence>
<sequence>MTTSPSSENTRSRPRRALLLACVLALCAPLTGSAPAVADPGAPGSWVWPGGVARVVRPYEQPPTPYEAGHRGIDIAVAADEIVAPADGVVAFRGVVVDRPLITIDHGSGLVSTLEPVESELNPGDAVPQGQAVGTLATGGHTAEGLLHLGARLDGEYINPLALLGAAERPVLLPCCS</sequence>
<dbReference type="InterPro" id="IPR050570">
    <property type="entry name" value="Cell_wall_metabolism_enzyme"/>
</dbReference>
<feature type="domain" description="M23ase beta-sheet core" evidence="2">
    <location>
        <begin position="69"/>
        <end position="160"/>
    </location>
</feature>
<dbReference type="AlphaFoldDB" id="A0A367Y6F0"/>
<dbReference type="Pfam" id="PF01551">
    <property type="entry name" value="Peptidase_M23"/>
    <property type="match status" value="1"/>
</dbReference>
<keyword evidence="4" id="KW-1185">Reference proteome</keyword>
<dbReference type="CDD" id="cd12797">
    <property type="entry name" value="M23_peptidase"/>
    <property type="match status" value="1"/>
</dbReference>
<gene>
    <name evidence="3" type="ORF">DTO57_01980</name>
</gene>
<name>A0A367Y6F0_9MICO</name>
<organism evidence="3 4">
    <name type="scientific">Microbacterium sorbitolivorans</name>
    <dbReference type="NCBI Taxonomy" id="1867410"/>
    <lineage>
        <taxon>Bacteria</taxon>
        <taxon>Bacillati</taxon>
        <taxon>Actinomycetota</taxon>
        <taxon>Actinomycetes</taxon>
        <taxon>Micrococcales</taxon>
        <taxon>Microbacteriaceae</taxon>
        <taxon>Microbacterium</taxon>
    </lineage>
</organism>
<proteinExistence type="predicted"/>
<feature type="signal peptide" evidence="1">
    <location>
        <begin position="1"/>
        <end position="38"/>
    </location>
</feature>